<dbReference type="AlphaFoldDB" id="A0AAD7AH67"/>
<dbReference type="EMBL" id="JARIHO010000007">
    <property type="protein sequence ID" value="KAJ7358265.1"/>
    <property type="molecule type" value="Genomic_DNA"/>
</dbReference>
<sequence length="65" mass="7299">RVLRERCPACFGLEEWGRPLEEGGDVQVGRDGCFSYHHVRRAGDGPISYNPTYFISKEKVDAVGD</sequence>
<keyword evidence="2" id="KW-1185">Reference proteome</keyword>
<proteinExistence type="predicted"/>
<dbReference type="Proteomes" id="UP001218218">
    <property type="component" value="Unassembled WGS sequence"/>
</dbReference>
<comment type="caution">
    <text evidence="1">The sequence shown here is derived from an EMBL/GenBank/DDBJ whole genome shotgun (WGS) entry which is preliminary data.</text>
</comment>
<reference evidence="1" key="1">
    <citation type="submission" date="2023-03" db="EMBL/GenBank/DDBJ databases">
        <title>Massive genome expansion in bonnet fungi (Mycena s.s.) driven by repeated elements and novel gene families across ecological guilds.</title>
        <authorList>
            <consortium name="Lawrence Berkeley National Laboratory"/>
            <person name="Harder C.B."/>
            <person name="Miyauchi S."/>
            <person name="Viragh M."/>
            <person name="Kuo A."/>
            <person name="Thoen E."/>
            <person name="Andreopoulos B."/>
            <person name="Lu D."/>
            <person name="Skrede I."/>
            <person name="Drula E."/>
            <person name="Henrissat B."/>
            <person name="Morin E."/>
            <person name="Kohler A."/>
            <person name="Barry K."/>
            <person name="LaButti K."/>
            <person name="Morin E."/>
            <person name="Salamov A."/>
            <person name="Lipzen A."/>
            <person name="Mereny Z."/>
            <person name="Hegedus B."/>
            <person name="Baldrian P."/>
            <person name="Stursova M."/>
            <person name="Weitz H."/>
            <person name="Taylor A."/>
            <person name="Grigoriev I.V."/>
            <person name="Nagy L.G."/>
            <person name="Martin F."/>
            <person name="Kauserud H."/>
        </authorList>
    </citation>
    <scope>NUCLEOTIDE SEQUENCE</scope>
    <source>
        <strain evidence="1">CBHHK002</strain>
    </source>
</reference>
<organism evidence="1 2">
    <name type="scientific">Mycena albidolilacea</name>
    <dbReference type="NCBI Taxonomy" id="1033008"/>
    <lineage>
        <taxon>Eukaryota</taxon>
        <taxon>Fungi</taxon>
        <taxon>Dikarya</taxon>
        <taxon>Basidiomycota</taxon>
        <taxon>Agaricomycotina</taxon>
        <taxon>Agaricomycetes</taxon>
        <taxon>Agaricomycetidae</taxon>
        <taxon>Agaricales</taxon>
        <taxon>Marasmiineae</taxon>
        <taxon>Mycenaceae</taxon>
        <taxon>Mycena</taxon>
    </lineage>
</organism>
<accession>A0AAD7AH67</accession>
<evidence type="ECO:0000313" key="1">
    <source>
        <dbReference type="EMBL" id="KAJ7358265.1"/>
    </source>
</evidence>
<protein>
    <submittedName>
        <fullName evidence="1">Uncharacterized protein</fullName>
    </submittedName>
</protein>
<feature type="non-terminal residue" evidence="1">
    <location>
        <position position="65"/>
    </location>
</feature>
<gene>
    <name evidence="1" type="ORF">DFH08DRAFT_687537</name>
</gene>
<evidence type="ECO:0000313" key="2">
    <source>
        <dbReference type="Proteomes" id="UP001218218"/>
    </source>
</evidence>
<name>A0AAD7AH67_9AGAR</name>